<feature type="transmembrane region" description="Helical" evidence="5">
    <location>
        <begin position="102"/>
        <end position="121"/>
    </location>
</feature>
<dbReference type="RefSeq" id="WP_044224374.1">
    <property type="nucleotide sequence ID" value="NZ_JRYR02000001.1"/>
</dbReference>
<comment type="caution">
    <text evidence="7">The sequence shown here is derived from an EMBL/GenBank/DDBJ whole genome shotgun (WGS) entry which is preliminary data.</text>
</comment>
<dbReference type="PANTHER" id="PTHR11432:SF3">
    <property type="entry name" value="NADH-UBIQUINONE OXIDOREDUCTASE CHAIN 1"/>
    <property type="match status" value="1"/>
</dbReference>
<dbReference type="GO" id="GO:0016655">
    <property type="term" value="F:oxidoreductase activity, acting on NAD(P)H, quinone or similar compound as acceptor"/>
    <property type="evidence" value="ECO:0007669"/>
    <property type="project" value="UniProtKB-UniRule"/>
</dbReference>
<accession>A0A1S1YVX3</accession>
<dbReference type="PANTHER" id="PTHR11432">
    <property type="entry name" value="NADH DEHYDROGENASE SUBUNIT 1"/>
    <property type="match status" value="1"/>
</dbReference>
<keyword evidence="3 5" id="KW-1133">Transmembrane helix</keyword>
<sequence length="360" mass="40150">MLALVFYLPFLLVFAILGIYVERKVSAWMQDRIGPVNVGPKGLLQTTADILKLLVKEDIIPKAVDKPIFKVAPIVIFMPVFAGFAVLPFTNDIYGSQSMVGVFYILAILSLEVLGIIAAGWSSNNKYALFGAMRSASQMVSYEVPMGLSVLCVVMTAQSLNTEIISLQQGVFSPDTNYLFGLKALGIDITGMGGLLNWNIIRNPFLLIAFVIFFISSLAEANRAPFDLPEAETELIAGYHTEYSGMRFAFMMLAEYGVMLLGSVFAVVLFLGSWNTPFINIGSLQLADWTTGTMGEMSGFIWGFVWLMSKALLLIFIQMWIRWSYPRLRVDQLMTLCWKYLTPIALVLVFITGVWRLLMI</sequence>
<evidence type="ECO:0000313" key="7">
    <source>
        <dbReference type="EMBL" id="OHX65003.1"/>
    </source>
</evidence>
<evidence type="ECO:0000256" key="3">
    <source>
        <dbReference type="ARBA" id="ARBA00022989"/>
    </source>
</evidence>
<dbReference type="GO" id="GO:0048038">
    <property type="term" value="F:quinone binding"/>
    <property type="evidence" value="ECO:0007669"/>
    <property type="project" value="UniProtKB-KW"/>
</dbReference>
<comment type="subunit">
    <text evidence="5">NDH-1 is composed of 14 different subunits. Subunits NuoA, H, J, K, L, M, N constitute the membrane sector of the complex.</text>
</comment>
<keyword evidence="5" id="KW-0830">Ubiquinone</keyword>
<reference evidence="7 8" key="1">
    <citation type="journal article" date="2012" name="Int. J. Syst. Evol. Microbiol.">
        <title>Flammeovirga pacifica sp. nov., isolated from deep-sea sediment.</title>
        <authorList>
            <person name="Xu H."/>
            <person name="Fu Y."/>
            <person name="Yang N."/>
            <person name="Ding Z."/>
            <person name="Lai Q."/>
            <person name="Zeng R."/>
        </authorList>
    </citation>
    <scope>NUCLEOTIDE SEQUENCE [LARGE SCALE GENOMIC DNA]</scope>
    <source>
        <strain evidence="8">DSM 24597 / LMG 26175 / WPAGA1</strain>
    </source>
</reference>
<feature type="transmembrane region" description="Helical" evidence="5">
    <location>
        <begin position="71"/>
        <end position="90"/>
    </location>
</feature>
<dbReference type="GO" id="GO:0005886">
    <property type="term" value="C:plasma membrane"/>
    <property type="evidence" value="ECO:0007669"/>
    <property type="project" value="UniProtKB-SubCell"/>
</dbReference>
<dbReference type="AlphaFoldDB" id="A0A1S1YVX3"/>
<dbReference type="GO" id="GO:0009060">
    <property type="term" value="P:aerobic respiration"/>
    <property type="evidence" value="ECO:0007669"/>
    <property type="project" value="TreeGrafter"/>
</dbReference>
<dbReference type="InterPro" id="IPR001694">
    <property type="entry name" value="NADH_UbQ_OxRdtase_su1/FPO"/>
</dbReference>
<keyword evidence="8" id="KW-1185">Reference proteome</keyword>
<feature type="transmembrane region" description="Helical" evidence="5">
    <location>
        <begin position="6"/>
        <end position="22"/>
    </location>
</feature>
<protein>
    <recommendedName>
        <fullName evidence="5">NADH-quinone oxidoreductase subunit H</fullName>
        <ecNumber evidence="5">7.1.1.-</ecNumber>
    </recommendedName>
    <alternativeName>
        <fullName evidence="5">NADH dehydrogenase I subunit H</fullName>
    </alternativeName>
    <alternativeName>
        <fullName evidence="5">NDH-1 subunit H</fullName>
    </alternativeName>
</protein>
<evidence type="ECO:0000256" key="2">
    <source>
        <dbReference type="ARBA" id="ARBA00022692"/>
    </source>
</evidence>
<dbReference type="HAMAP" id="MF_01350">
    <property type="entry name" value="NDH1_NuoH"/>
    <property type="match status" value="1"/>
</dbReference>
<evidence type="ECO:0000256" key="6">
    <source>
        <dbReference type="RuleBase" id="RU000471"/>
    </source>
</evidence>
<dbReference type="NCBIfam" id="NF004741">
    <property type="entry name" value="PRK06076.1-2"/>
    <property type="match status" value="1"/>
</dbReference>
<keyword evidence="5" id="KW-1003">Cell membrane</keyword>
<dbReference type="EC" id="7.1.1.-" evidence="5"/>
<feature type="transmembrane region" description="Helical" evidence="5">
    <location>
        <begin position="340"/>
        <end position="358"/>
    </location>
</feature>
<evidence type="ECO:0000256" key="1">
    <source>
        <dbReference type="ARBA" id="ARBA00004141"/>
    </source>
</evidence>
<dbReference type="PROSITE" id="PS00668">
    <property type="entry name" value="COMPLEX1_ND1_2"/>
    <property type="match status" value="1"/>
</dbReference>
<feature type="transmembrane region" description="Helical" evidence="5">
    <location>
        <begin position="205"/>
        <end position="226"/>
    </location>
</feature>
<keyword evidence="4 5" id="KW-0472">Membrane</keyword>
<dbReference type="InterPro" id="IPR018086">
    <property type="entry name" value="NADH_UbQ_OxRdtase_su1_CS"/>
</dbReference>
<comment type="caution">
    <text evidence="5">Lacks conserved residue(s) required for the propagation of feature annotation.</text>
</comment>
<keyword evidence="5" id="KW-1278">Translocase</keyword>
<dbReference type="EMBL" id="JRYR02000001">
    <property type="protein sequence ID" value="OHX65003.1"/>
    <property type="molecule type" value="Genomic_DNA"/>
</dbReference>
<comment type="function">
    <text evidence="5">NDH-1 shuttles electrons from NADH, via FMN and iron-sulfur (Fe-S) centers, to quinones in the respiratory chain. The immediate electron acceptor for the enzyme in this species is believed to be ubiquinone. Couples the redox reaction to proton translocation (for every two electrons transferred, four hydrogen ions are translocated across the cytoplasmic membrane), and thus conserves the redox energy in a proton gradient. This subunit may bind ubiquinone.</text>
</comment>
<keyword evidence="5" id="KW-0874">Quinone</keyword>
<dbReference type="Proteomes" id="UP000179797">
    <property type="component" value="Unassembled WGS sequence"/>
</dbReference>
<evidence type="ECO:0000256" key="4">
    <source>
        <dbReference type="ARBA" id="ARBA00023136"/>
    </source>
</evidence>
<keyword evidence="5 6" id="KW-0520">NAD</keyword>
<dbReference type="OrthoDB" id="9803734at2"/>
<gene>
    <name evidence="5" type="primary">nuoH</name>
    <name evidence="7" type="ORF">NH26_00875</name>
</gene>
<feature type="transmembrane region" description="Helical" evidence="5">
    <location>
        <begin position="300"/>
        <end position="320"/>
    </location>
</feature>
<feature type="transmembrane region" description="Helical" evidence="5">
    <location>
        <begin position="246"/>
        <end position="271"/>
    </location>
</feature>
<proteinExistence type="inferred from homology"/>
<comment type="subcellular location">
    <subcellularLocation>
        <location evidence="5 6">Cell membrane</location>
        <topology evidence="5 6">Multi-pass membrane protein</topology>
    </subcellularLocation>
    <subcellularLocation>
        <location evidence="1">Membrane</location>
        <topology evidence="1">Multi-pass membrane protein</topology>
    </subcellularLocation>
</comment>
<comment type="catalytic activity">
    <reaction evidence="5">
        <text>a quinone + NADH + 5 H(+)(in) = a quinol + NAD(+) + 4 H(+)(out)</text>
        <dbReference type="Rhea" id="RHEA:57888"/>
        <dbReference type="ChEBI" id="CHEBI:15378"/>
        <dbReference type="ChEBI" id="CHEBI:24646"/>
        <dbReference type="ChEBI" id="CHEBI:57540"/>
        <dbReference type="ChEBI" id="CHEBI:57945"/>
        <dbReference type="ChEBI" id="CHEBI:132124"/>
    </reaction>
</comment>
<dbReference type="STRING" id="915059.NH26_00875"/>
<comment type="similarity">
    <text evidence="5 6">Belongs to the complex I subunit 1 family.</text>
</comment>
<organism evidence="7 8">
    <name type="scientific">Flammeovirga pacifica</name>
    <dbReference type="NCBI Taxonomy" id="915059"/>
    <lineage>
        <taxon>Bacteria</taxon>
        <taxon>Pseudomonadati</taxon>
        <taxon>Bacteroidota</taxon>
        <taxon>Cytophagia</taxon>
        <taxon>Cytophagales</taxon>
        <taxon>Flammeovirgaceae</taxon>
        <taxon>Flammeovirga</taxon>
    </lineage>
</organism>
<name>A0A1S1YVX3_FLAPC</name>
<dbReference type="GO" id="GO:0003954">
    <property type="term" value="F:NADH dehydrogenase activity"/>
    <property type="evidence" value="ECO:0007669"/>
    <property type="project" value="TreeGrafter"/>
</dbReference>
<evidence type="ECO:0000313" key="8">
    <source>
        <dbReference type="Proteomes" id="UP000179797"/>
    </source>
</evidence>
<evidence type="ECO:0000256" key="5">
    <source>
        <dbReference type="HAMAP-Rule" id="MF_01350"/>
    </source>
</evidence>
<keyword evidence="2 5" id="KW-0812">Transmembrane</keyword>
<dbReference type="Pfam" id="PF00146">
    <property type="entry name" value="NADHdh"/>
    <property type="match status" value="1"/>
</dbReference>